<dbReference type="AlphaFoldDB" id="A0AAJ0F136"/>
<feature type="region of interest" description="Disordered" evidence="1">
    <location>
        <begin position="104"/>
        <end position="149"/>
    </location>
</feature>
<gene>
    <name evidence="2" type="ORF">BDP55DRAFT_626993</name>
</gene>
<dbReference type="GeneID" id="85456221"/>
<organism evidence="2 3">
    <name type="scientific">Colletotrichum godetiae</name>
    <dbReference type="NCBI Taxonomy" id="1209918"/>
    <lineage>
        <taxon>Eukaryota</taxon>
        <taxon>Fungi</taxon>
        <taxon>Dikarya</taxon>
        <taxon>Ascomycota</taxon>
        <taxon>Pezizomycotina</taxon>
        <taxon>Sordariomycetes</taxon>
        <taxon>Hypocreomycetidae</taxon>
        <taxon>Glomerellales</taxon>
        <taxon>Glomerellaceae</taxon>
        <taxon>Colletotrichum</taxon>
        <taxon>Colletotrichum acutatum species complex</taxon>
    </lineage>
</organism>
<evidence type="ECO:0000313" key="3">
    <source>
        <dbReference type="Proteomes" id="UP001224890"/>
    </source>
</evidence>
<accession>A0AAJ0F136</accession>
<dbReference type="EMBL" id="JAHMHR010000004">
    <property type="protein sequence ID" value="KAK1691316.1"/>
    <property type="molecule type" value="Genomic_DNA"/>
</dbReference>
<name>A0AAJ0F136_9PEZI</name>
<comment type="caution">
    <text evidence="2">The sequence shown here is derived from an EMBL/GenBank/DDBJ whole genome shotgun (WGS) entry which is preliminary data.</text>
</comment>
<keyword evidence="3" id="KW-1185">Reference proteome</keyword>
<reference evidence="2" key="1">
    <citation type="submission" date="2021-06" db="EMBL/GenBank/DDBJ databases">
        <title>Comparative genomics, transcriptomics and evolutionary studies reveal genomic signatures of adaptation to plant cell wall in hemibiotrophic fungi.</title>
        <authorList>
            <consortium name="DOE Joint Genome Institute"/>
            <person name="Baroncelli R."/>
            <person name="Diaz J.F."/>
            <person name="Benocci T."/>
            <person name="Peng M."/>
            <person name="Battaglia E."/>
            <person name="Haridas S."/>
            <person name="Andreopoulos W."/>
            <person name="Labutti K."/>
            <person name="Pangilinan J."/>
            <person name="Floch G.L."/>
            <person name="Makela M.R."/>
            <person name="Henrissat B."/>
            <person name="Grigoriev I.V."/>
            <person name="Crouch J.A."/>
            <person name="De Vries R.P."/>
            <person name="Sukno S.A."/>
            <person name="Thon M.R."/>
        </authorList>
    </citation>
    <scope>NUCLEOTIDE SEQUENCE</scope>
    <source>
        <strain evidence="2">CBS 193.32</strain>
    </source>
</reference>
<dbReference type="Proteomes" id="UP001224890">
    <property type="component" value="Unassembled WGS sequence"/>
</dbReference>
<protein>
    <submittedName>
        <fullName evidence="2">Uncharacterized protein</fullName>
    </submittedName>
</protein>
<dbReference type="RefSeq" id="XP_060435011.1">
    <property type="nucleotide sequence ID" value="XM_060571695.1"/>
</dbReference>
<feature type="compositionally biased region" description="Polar residues" evidence="1">
    <location>
        <begin position="121"/>
        <end position="136"/>
    </location>
</feature>
<sequence>MWLDHNSLRQLPKCLSPATWVSCTSYSVSIVPDAFVQRFLADTAHLAHRYGSQADCQPPASHTLTATLPVCVSVDCPPAGPGSSEIRALKSSESESIRNHELLYSSPLDSPERHAEGRQCPASTNQRSLSRQSIQGHTARPPPPSQSDALFGSHQGVCTLLQRALAEHYSSRWGIELDCTILKKRKKKHRTINYPLSGVLPGLGLPETFLIYLLSLPLVCPRDHPVSARWQRLVNVSHSPASDVSKSAFGYRLRTPPRAITLDLNTVTYRACLHYLTNTAPGLPYLAPKDTTTYYTASPTPSSPRTHLPFRRRPSPHLASCILAYRLALWLQGTARPSINSYPIPATTTWQGVT</sequence>
<evidence type="ECO:0000313" key="2">
    <source>
        <dbReference type="EMBL" id="KAK1691316.1"/>
    </source>
</evidence>
<evidence type="ECO:0000256" key="1">
    <source>
        <dbReference type="SAM" id="MobiDB-lite"/>
    </source>
</evidence>
<proteinExistence type="predicted"/>